<keyword evidence="5" id="KW-1185">Reference proteome</keyword>
<dbReference type="GO" id="GO:0030288">
    <property type="term" value="C:outer membrane-bounded periplasmic space"/>
    <property type="evidence" value="ECO:0007669"/>
    <property type="project" value="UniProtKB-ARBA"/>
</dbReference>
<evidence type="ECO:0000313" key="5">
    <source>
        <dbReference type="Proteomes" id="UP000240653"/>
    </source>
</evidence>
<reference evidence="4 5" key="1">
    <citation type="submission" date="2018-03" db="EMBL/GenBank/DDBJ databases">
        <title>The draft genome of Mesorhizobium soli JCM 19897.</title>
        <authorList>
            <person name="Li L."/>
            <person name="Liu L."/>
            <person name="Liang L."/>
            <person name="Wang T."/>
            <person name="Zhang X."/>
        </authorList>
    </citation>
    <scope>NUCLEOTIDE SEQUENCE [LARGE SCALE GENOMIC DNA]</scope>
    <source>
        <strain evidence="4 5">JCM 19897</strain>
    </source>
</reference>
<dbReference type="Pfam" id="PF00496">
    <property type="entry name" value="SBP_bac_5"/>
    <property type="match status" value="1"/>
</dbReference>
<dbReference type="PANTHER" id="PTHR30290">
    <property type="entry name" value="PERIPLASMIC BINDING COMPONENT OF ABC TRANSPORTER"/>
    <property type="match status" value="1"/>
</dbReference>
<comment type="caution">
    <text evidence="4">The sequence shown here is derived from an EMBL/GenBank/DDBJ whole genome shotgun (WGS) entry which is preliminary data.</text>
</comment>
<evidence type="ECO:0000259" key="3">
    <source>
        <dbReference type="Pfam" id="PF00496"/>
    </source>
</evidence>
<dbReference type="InterPro" id="IPR006311">
    <property type="entry name" value="TAT_signal"/>
</dbReference>
<comment type="subcellular location">
    <subcellularLocation>
        <location evidence="1">Periplasm</location>
    </subcellularLocation>
</comment>
<dbReference type="Gene3D" id="3.40.190.10">
    <property type="entry name" value="Periplasmic binding protein-like II"/>
    <property type="match status" value="1"/>
</dbReference>
<evidence type="ECO:0000313" key="4">
    <source>
        <dbReference type="EMBL" id="PSJ60933.1"/>
    </source>
</evidence>
<evidence type="ECO:0000256" key="2">
    <source>
        <dbReference type="ARBA" id="ARBA00005695"/>
    </source>
</evidence>
<dbReference type="AlphaFoldDB" id="A0A2P7SEN7"/>
<name>A0A2P7SEN7_9HYPH</name>
<dbReference type="CDD" id="cd08503">
    <property type="entry name" value="PBP2_NikA_DppA_OppA_like_17"/>
    <property type="match status" value="1"/>
</dbReference>
<dbReference type="GO" id="GO:0015833">
    <property type="term" value="P:peptide transport"/>
    <property type="evidence" value="ECO:0007669"/>
    <property type="project" value="TreeGrafter"/>
</dbReference>
<dbReference type="Gene3D" id="3.10.105.10">
    <property type="entry name" value="Dipeptide-binding Protein, Domain 3"/>
    <property type="match status" value="1"/>
</dbReference>
<comment type="similarity">
    <text evidence="2">Belongs to the bacterial solute-binding protein 5 family.</text>
</comment>
<dbReference type="OrthoDB" id="9803988at2"/>
<dbReference type="InterPro" id="IPR000914">
    <property type="entry name" value="SBP_5_dom"/>
</dbReference>
<dbReference type="Gene3D" id="3.90.76.10">
    <property type="entry name" value="Dipeptide-binding Protein, Domain 1"/>
    <property type="match status" value="1"/>
</dbReference>
<dbReference type="GO" id="GO:1904680">
    <property type="term" value="F:peptide transmembrane transporter activity"/>
    <property type="evidence" value="ECO:0007669"/>
    <property type="project" value="TreeGrafter"/>
</dbReference>
<protein>
    <submittedName>
        <fullName evidence="4">Peptide ABC transporter substrate-binding protein</fullName>
    </submittedName>
</protein>
<accession>A0A2P7SEN7</accession>
<dbReference type="EMBL" id="PXYL01000005">
    <property type="protein sequence ID" value="PSJ60933.1"/>
    <property type="molecule type" value="Genomic_DNA"/>
</dbReference>
<dbReference type="PIRSF" id="PIRSF002741">
    <property type="entry name" value="MppA"/>
    <property type="match status" value="1"/>
</dbReference>
<dbReference type="GO" id="GO:0043190">
    <property type="term" value="C:ATP-binding cassette (ABC) transporter complex"/>
    <property type="evidence" value="ECO:0007669"/>
    <property type="project" value="InterPro"/>
</dbReference>
<dbReference type="InterPro" id="IPR030678">
    <property type="entry name" value="Peptide/Ni-bd"/>
</dbReference>
<dbReference type="InterPro" id="IPR039424">
    <property type="entry name" value="SBP_5"/>
</dbReference>
<sequence>MRKTLFGMDLAANRREFLKGTVGAGILLVGLSAARAQTEQGGTPVTGGHLKLGLDGGSTTDTLDPAGYISAFAFVLARSFGDHLVESDPVTGKPVPSIAESWESSDNAKTWTFKIRNDVEFHNGKKLTVDDVVKTLQRHSDEKSRSGALGFLKAIASIEGHGNELVVKLSESNVDLPLIFTAYHLVIQPNGGYDNPSEGIGTGPYKLVNFEPGVRALFEKNKNDWRERGHVDSFEIIVMNDATARTAAITAGKVHFVNSIGAKTVPLLKRVAGLQILDTPSRGHFTMPMQVDKAPFDNADLRLALKYAVDREAILKTALGGYGTIGNDFPINATYPYFPADIEQRAYDPDKAAFHFKKSGHDGPVVLRTADGIFSGAVDTALLFQESAKKAGIKVDVKREPADGYWTNVWRATPFCLSYYGSRLTQDLMYATEHLSDSPANETNFNRPDFDKIIKEARSEADDAKRAELYHAAAVMVRDEGGSIIPVFNNYLNAAGKRLKGYIHDVGNDMSNGYIASRVWLEA</sequence>
<dbReference type="PROSITE" id="PS51318">
    <property type="entry name" value="TAT"/>
    <property type="match status" value="1"/>
</dbReference>
<organism evidence="4 5">
    <name type="scientific">Pseudaminobacter soli</name>
    <name type="common">ex Li et al. 2025</name>
    <dbReference type="NCBI Taxonomy" id="1295366"/>
    <lineage>
        <taxon>Bacteria</taxon>
        <taxon>Pseudomonadati</taxon>
        <taxon>Pseudomonadota</taxon>
        <taxon>Alphaproteobacteria</taxon>
        <taxon>Hyphomicrobiales</taxon>
        <taxon>Phyllobacteriaceae</taxon>
        <taxon>Pseudaminobacter</taxon>
    </lineage>
</organism>
<dbReference type="Proteomes" id="UP000240653">
    <property type="component" value="Unassembled WGS sequence"/>
</dbReference>
<evidence type="ECO:0000256" key="1">
    <source>
        <dbReference type="ARBA" id="ARBA00004418"/>
    </source>
</evidence>
<dbReference type="SUPFAM" id="SSF53850">
    <property type="entry name" value="Periplasmic binding protein-like II"/>
    <property type="match status" value="1"/>
</dbReference>
<feature type="domain" description="Solute-binding protein family 5" evidence="3">
    <location>
        <begin position="93"/>
        <end position="430"/>
    </location>
</feature>
<gene>
    <name evidence="4" type="ORF">C7I85_12985</name>
</gene>
<proteinExistence type="inferred from homology"/>